<dbReference type="GO" id="GO:0016614">
    <property type="term" value="F:oxidoreductase activity, acting on CH-OH group of donors"/>
    <property type="evidence" value="ECO:0007669"/>
    <property type="project" value="InterPro"/>
</dbReference>
<evidence type="ECO:0000256" key="2">
    <source>
        <dbReference type="ARBA" id="ARBA00023180"/>
    </source>
</evidence>
<evidence type="ECO:0000256" key="3">
    <source>
        <dbReference type="PIRSR" id="PIRSR000137-1"/>
    </source>
</evidence>
<reference evidence="9" key="2">
    <citation type="submission" date="2020-04" db="EMBL/GenBank/DDBJ databases">
        <authorList>
            <consortium name="NCBI Genome Project"/>
        </authorList>
    </citation>
    <scope>NUCLEOTIDE SEQUENCE</scope>
    <source>
        <strain evidence="9">CBS 781.70</strain>
    </source>
</reference>
<reference evidence="7 9" key="1">
    <citation type="submission" date="2020-01" db="EMBL/GenBank/DDBJ databases">
        <authorList>
            <consortium name="DOE Joint Genome Institute"/>
            <person name="Haridas S."/>
            <person name="Albert R."/>
            <person name="Binder M."/>
            <person name="Bloem J."/>
            <person name="Labutti K."/>
            <person name="Salamov A."/>
            <person name="Andreopoulos B."/>
            <person name="Baker S.E."/>
            <person name="Barry K."/>
            <person name="Bills G."/>
            <person name="Bluhm B.H."/>
            <person name="Cannon C."/>
            <person name="Castanera R."/>
            <person name="Culley D.E."/>
            <person name="Daum C."/>
            <person name="Ezra D."/>
            <person name="Gonzalez J.B."/>
            <person name="Henrissat B."/>
            <person name="Kuo A."/>
            <person name="Liang C."/>
            <person name="Lipzen A."/>
            <person name="Lutzoni F."/>
            <person name="Magnuson J."/>
            <person name="Mondo S."/>
            <person name="Nolan M."/>
            <person name="Ohm R."/>
            <person name="Pangilinan J."/>
            <person name="Park H.-J."/>
            <person name="Ramirez L."/>
            <person name="Alfaro M."/>
            <person name="Sun H."/>
            <person name="Tritt A."/>
            <person name="Yoshinaga Y."/>
            <person name="Zwiers L.-H."/>
            <person name="Turgeon B.G."/>
            <person name="Goodwin S.B."/>
            <person name="Spatafora J.W."/>
            <person name="Crous P.W."/>
            <person name="Grigoriev I.V."/>
        </authorList>
    </citation>
    <scope>NUCLEOTIDE SEQUENCE</scope>
    <source>
        <strain evidence="7 9">CBS 781.70</strain>
    </source>
</reference>
<evidence type="ECO:0000256" key="4">
    <source>
        <dbReference type="PIRSR" id="PIRSR000137-2"/>
    </source>
</evidence>
<keyword evidence="4" id="KW-0274">FAD</keyword>
<dbReference type="PANTHER" id="PTHR11552:SF138">
    <property type="entry name" value="DEHYDROGENASE PKFF-RELATED"/>
    <property type="match status" value="1"/>
</dbReference>
<dbReference type="InterPro" id="IPR012132">
    <property type="entry name" value="GMC_OxRdtase"/>
</dbReference>
<organism evidence="7">
    <name type="scientific">Eremomyces bilateralis CBS 781.70</name>
    <dbReference type="NCBI Taxonomy" id="1392243"/>
    <lineage>
        <taxon>Eukaryota</taxon>
        <taxon>Fungi</taxon>
        <taxon>Dikarya</taxon>
        <taxon>Ascomycota</taxon>
        <taxon>Pezizomycotina</taxon>
        <taxon>Dothideomycetes</taxon>
        <taxon>Dothideomycetes incertae sedis</taxon>
        <taxon>Eremomycetales</taxon>
        <taxon>Eremomycetaceae</taxon>
        <taxon>Eremomyces</taxon>
    </lineage>
</organism>
<feature type="signal peptide" evidence="5">
    <location>
        <begin position="1"/>
        <end position="18"/>
    </location>
</feature>
<dbReference type="Pfam" id="PF00732">
    <property type="entry name" value="GMC_oxred_N"/>
    <property type="match status" value="1"/>
</dbReference>
<evidence type="ECO:0000313" key="8">
    <source>
        <dbReference type="Proteomes" id="UP000504638"/>
    </source>
</evidence>
<feature type="chain" id="PRO_5044631868" evidence="5">
    <location>
        <begin position="19"/>
        <end position="609"/>
    </location>
</feature>
<feature type="binding site" evidence="4">
    <location>
        <begin position="544"/>
        <end position="545"/>
    </location>
    <ligand>
        <name>FAD</name>
        <dbReference type="ChEBI" id="CHEBI:57692"/>
    </ligand>
</feature>
<dbReference type="Gene3D" id="3.50.50.60">
    <property type="entry name" value="FAD/NAD(P)-binding domain"/>
    <property type="match status" value="1"/>
</dbReference>
<evidence type="ECO:0000256" key="5">
    <source>
        <dbReference type="SAM" id="SignalP"/>
    </source>
</evidence>
<dbReference type="GO" id="GO:0050660">
    <property type="term" value="F:flavin adenine dinucleotide binding"/>
    <property type="evidence" value="ECO:0007669"/>
    <property type="project" value="InterPro"/>
</dbReference>
<sequence length="609" mass="64495">MHSLKYLLLGLHVLSSQANSVIPIENFGAPGIDATYDYVVVGGGTSGLTIAARLAETSGATVAVLEAGGLYEVEAPLLSVIPGLAAAVNTGTSPDDDSLLIDWNFDTVPQTGANNRVLRYARGKCLGGSSGRNFMVYHRGTKGTFDKWAELIGDTAWSWASVLPFFKKSTTLTPPDMSKRQSNASIFYDPVGFDNSLNGPLQVTWPNHGSPLSTYVEVGLASIGLLPDTDLNTGTLNGSSWASVTVNPKDQSRESSETSFLDQALGNSKLKVYQHAFAKQILFSGTTATGVKVDTFGVGYTIKAKKEVIVSAGAFQSPQLLMVSGIGPQATLQSKGISVLKDLPGVGQNLMDHFLFGITYRVNVVTATRLLLDLVSAADALTQYLAQKGPLTAPGFGVIGYEKLPASANLSNSSRAALDAAFPSDWPDVEYIGIDGIMNGWKNADDQKVDDGYNYGGISAALVAPLSRGSITINSSKMEDPPLIDLGYLTHPADAEVAVAAFKRTRQAWAGTDITLGDEYLPGPAMDTDASILEYIRETLVPVWHPSGTCKMGASSDPEAVVDSNGRVHGVKNLRVVDASIFPVLPPGHPQSACYMVAEKIAQDIKDGN</sequence>
<feature type="domain" description="Glucose-methanol-choline oxidoreductase N-terminal" evidence="6">
    <location>
        <begin position="313"/>
        <end position="327"/>
    </location>
</feature>
<feature type="binding site" evidence="4">
    <location>
        <begin position="133"/>
        <end position="136"/>
    </location>
    <ligand>
        <name>FAD</name>
        <dbReference type="ChEBI" id="CHEBI:57692"/>
    </ligand>
</feature>
<keyword evidence="5" id="KW-0732">Signal</keyword>
<dbReference type="Proteomes" id="UP000504638">
    <property type="component" value="Unplaced"/>
</dbReference>
<dbReference type="PROSITE" id="PS00624">
    <property type="entry name" value="GMC_OXRED_2"/>
    <property type="match status" value="1"/>
</dbReference>
<feature type="binding site" evidence="4">
    <location>
        <begin position="590"/>
        <end position="591"/>
    </location>
    <ligand>
        <name>FAD</name>
        <dbReference type="ChEBI" id="CHEBI:57692"/>
    </ligand>
</feature>
<gene>
    <name evidence="7 9" type="ORF">P152DRAFT_288605</name>
</gene>
<keyword evidence="2" id="KW-0325">Glycoprotein</keyword>
<dbReference type="InterPro" id="IPR000172">
    <property type="entry name" value="GMC_OxRdtase_N"/>
</dbReference>
<keyword evidence="8" id="KW-1185">Reference proteome</keyword>
<proteinExistence type="inferred from homology"/>
<dbReference type="Pfam" id="PF05199">
    <property type="entry name" value="GMC_oxred_C"/>
    <property type="match status" value="1"/>
</dbReference>
<dbReference type="SUPFAM" id="SSF51905">
    <property type="entry name" value="FAD/NAD(P)-binding domain"/>
    <property type="match status" value="1"/>
</dbReference>
<evidence type="ECO:0000256" key="1">
    <source>
        <dbReference type="ARBA" id="ARBA00010790"/>
    </source>
</evidence>
<comment type="cofactor">
    <cofactor evidence="4">
        <name>FAD</name>
        <dbReference type="ChEBI" id="CHEBI:57692"/>
    </cofactor>
</comment>
<dbReference type="Gene3D" id="3.30.560.10">
    <property type="entry name" value="Glucose Oxidase, domain 3"/>
    <property type="match status" value="1"/>
</dbReference>
<feature type="active site" description="Proton acceptor" evidence="3">
    <location>
        <position position="589"/>
    </location>
</feature>
<name>A0A6G1G6N2_9PEZI</name>
<keyword evidence="4" id="KW-0285">Flavoprotein</keyword>
<dbReference type="InterPro" id="IPR007867">
    <property type="entry name" value="GMC_OxRtase_C"/>
</dbReference>
<dbReference type="SUPFAM" id="SSF54373">
    <property type="entry name" value="FAD-linked reductases, C-terminal domain"/>
    <property type="match status" value="1"/>
</dbReference>
<dbReference type="GeneID" id="54415564"/>
<evidence type="ECO:0000313" key="7">
    <source>
        <dbReference type="EMBL" id="KAF1813682.1"/>
    </source>
</evidence>
<dbReference type="EMBL" id="ML975154">
    <property type="protein sequence ID" value="KAF1813682.1"/>
    <property type="molecule type" value="Genomic_DNA"/>
</dbReference>
<feature type="binding site" evidence="4">
    <location>
        <begin position="45"/>
        <end position="46"/>
    </location>
    <ligand>
        <name>FAD</name>
        <dbReference type="ChEBI" id="CHEBI:57692"/>
    </ligand>
</feature>
<comment type="similarity">
    <text evidence="1">Belongs to the GMC oxidoreductase family.</text>
</comment>
<dbReference type="InterPro" id="IPR036188">
    <property type="entry name" value="FAD/NAD-bd_sf"/>
</dbReference>
<feature type="active site" description="Proton donor" evidence="3">
    <location>
        <position position="545"/>
    </location>
</feature>
<dbReference type="GO" id="GO:0044550">
    <property type="term" value="P:secondary metabolite biosynthetic process"/>
    <property type="evidence" value="ECO:0007669"/>
    <property type="project" value="TreeGrafter"/>
</dbReference>
<evidence type="ECO:0000259" key="6">
    <source>
        <dbReference type="PROSITE" id="PS00624"/>
    </source>
</evidence>
<dbReference type="OrthoDB" id="269227at2759"/>
<protein>
    <submittedName>
        <fullName evidence="7 9">Alcohol oxidase</fullName>
    </submittedName>
</protein>
<dbReference type="PIRSF" id="PIRSF000137">
    <property type="entry name" value="Alcohol_oxidase"/>
    <property type="match status" value="1"/>
</dbReference>
<reference evidence="9" key="3">
    <citation type="submission" date="2025-04" db="UniProtKB">
        <authorList>
            <consortium name="RefSeq"/>
        </authorList>
    </citation>
    <scope>IDENTIFICATION</scope>
    <source>
        <strain evidence="9">CBS 781.70</strain>
    </source>
</reference>
<evidence type="ECO:0000313" key="9">
    <source>
        <dbReference type="RefSeq" id="XP_033535313.1"/>
    </source>
</evidence>
<dbReference type="RefSeq" id="XP_033535313.1">
    <property type="nucleotide sequence ID" value="XM_033674994.1"/>
</dbReference>
<dbReference type="PANTHER" id="PTHR11552">
    <property type="entry name" value="GLUCOSE-METHANOL-CHOLINE GMC OXIDOREDUCTASE"/>
    <property type="match status" value="1"/>
</dbReference>
<dbReference type="AlphaFoldDB" id="A0A6G1G6N2"/>
<accession>A0A6G1G6N2</accession>